<organism evidence="1 2">
    <name type="scientific">Holtiella tumoricola</name>
    <dbReference type="NCBI Taxonomy" id="3018743"/>
    <lineage>
        <taxon>Bacteria</taxon>
        <taxon>Bacillati</taxon>
        <taxon>Bacillota</taxon>
        <taxon>Clostridia</taxon>
        <taxon>Lachnospirales</taxon>
        <taxon>Cellulosilyticaceae</taxon>
        <taxon>Holtiella</taxon>
    </lineage>
</organism>
<dbReference type="EMBL" id="JAQIFT010000039">
    <property type="protein sequence ID" value="MDA3731579.1"/>
    <property type="molecule type" value="Genomic_DNA"/>
</dbReference>
<dbReference type="Proteomes" id="UP001169242">
    <property type="component" value="Unassembled WGS sequence"/>
</dbReference>
<gene>
    <name evidence="1" type="ORF">PBV87_08840</name>
</gene>
<evidence type="ECO:0000313" key="2">
    <source>
        <dbReference type="Proteomes" id="UP001169242"/>
    </source>
</evidence>
<keyword evidence="2" id="KW-1185">Reference proteome</keyword>
<reference evidence="1" key="1">
    <citation type="journal article" date="2023" name="Int. J. Syst. Evol. Microbiol.">
        <title>&lt;i&gt;Holtiella tumoricola&lt;/i&gt; gen. nov. sp. nov., isolated from a human clinical sample.</title>
        <authorList>
            <person name="Allen-Vercoe E."/>
            <person name="Daigneault M.C."/>
            <person name="Vancuren S.J."/>
            <person name="Cochrane K."/>
            <person name="O'Neal L.L."/>
            <person name="Sankaranarayanan K."/>
            <person name="Lawson P.A."/>
        </authorList>
    </citation>
    <scope>NUCLEOTIDE SEQUENCE</scope>
    <source>
        <strain evidence="1">CC70A</strain>
    </source>
</reference>
<comment type="caution">
    <text evidence="1">The sequence shown here is derived from an EMBL/GenBank/DDBJ whole genome shotgun (WGS) entry which is preliminary data.</text>
</comment>
<dbReference type="RefSeq" id="WP_271011946.1">
    <property type="nucleotide sequence ID" value="NZ_JAQIFT010000039.1"/>
</dbReference>
<accession>A0AA42DMA2</accession>
<proteinExistence type="predicted"/>
<sequence length="82" mass="9367">MHNKKMIEQLKDEMRFELKQAYLCSITKKNPDGTVQAKSATGESLFEDVTVYNGSLRDSKQVLVIQVGEFDYIGLLLRRAVE</sequence>
<protein>
    <submittedName>
        <fullName evidence="1">Uncharacterized protein</fullName>
    </submittedName>
</protein>
<name>A0AA42DMA2_9FIRM</name>
<evidence type="ECO:0000313" key="1">
    <source>
        <dbReference type="EMBL" id="MDA3731579.1"/>
    </source>
</evidence>
<dbReference type="AlphaFoldDB" id="A0AA42DMA2"/>